<dbReference type="RefSeq" id="WP_063378116.1">
    <property type="nucleotide sequence ID" value="NZ_AUXT01000183.1"/>
</dbReference>
<name>A0A167A2A0_9GAMM</name>
<dbReference type="Gene3D" id="1.10.287.470">
    <property type="entry name" value="Helix hairpin bin"/>
    <property type="match status" value="1"/>
</dbReference>
<accession>A0A167A2A0</accession>
<protein>
    <submittedName>
        <fullName evidence="5">Uncharacterized protein</fullName>
    </submittedName>
</protein>
<gene>
    <name evidence="5" type="ORF">N482_02630</name>
</gene>
<evidence type="ECO:0000256" key="2">
    <source>
        <dbReference type="ARBA" id="ARBA00023054"/>
    </source>
</evidence>
<keyword evidence="2 3" id="KW-0175">Coiled coil</keyword>
<feature type="coiled-coil region" evidence="3">
    <location>
        <begin position="182"/>
        <end position="241"/>
    </location>
</feature>
<sequence>MIKDTRGQDVVVGTRRAIWQRKRVFGLGLGVLLAALGYGAMTQTTAQLSVAKQDLDIARVELGTLTREVSANGKIVAAHAPTVYSPEVGVATLHVKAGDQVEVGQLIVELSSPELSNELKQQQSELTRLEGEWQRQKLESRRQDLALTKSLDLASVSLQAAERENRRAQLSIKASLISQIDLEQAEDEYARAKLNYAHAQQEAALGRDTLKFELSSAKNRYERQRLVVEEIQRRVNNLEIRASVEGIVGNLLVQNKAAVSQNEALMRLVDLSAYEVELQVPESYANELRLAMQVVMRVGAQELIGELSAISPEVNNREVTTRVKFRRQDISGIRQNQRVLARIQLENKENVLKVKRGPFLNVGGHFAYRLQGNMAQRVSIEVGSSSLKDIEVKAGLREGDEIIVSGYDAFTQADSVLIRY</sequence>
<dbReference type="Gene3D" id="2.40.420.20">
    <property type="match status" value="1"/>
</dbReference>
<feature type="transmembrane region" description="Helical" evidence="4">
    <location>
        <begin position="24"/>
        <end position="41"/>
    </location>
</feature>
<keyword evidence="4" id="KW-1133">Transmembrane helix</keyword>
<dbReference type="PATRIC" id="fig|1365253.3.peg.3679"/>
<dbReference type="Proteomes" id="UP000076587">
    <property type="component" value="Unassembled WGS sequence"/>
</dbReference>
<organism evidence="5 6">
    <name type="scientific">Pseudoalteromonas luteoviolacea NCIMB 1942</name>
    <dbReference type="NCBI Taxonomy" id="1365253"/>
    <lineage>
        <taxon>Bacteria</taxon>
        <taxon>Pseudomonadati</taxon>
        <taxon>Pseudomonadota</taxon>
        <taxon>Gammaproteobacteria</taxon>
        <taxon>Alteromonadales</taxon>
        <taxon>Pseudoalteromonadaceae</taxon>
        <taxon>Pseudoalteromonas</taxon>
    </lineage>
</organism>
<dbReference type="GO" id="GO:0030313">
    <property type="term" value="C:cell envelope"/>
    <property type="evidence" value="ECO:0007669"/>
    <property type="project" value="UniProtKB-SubCell"/>
</dbReference>
<dbReference type="EMBL" id="AUXT01000183">
    <property type="protein sequence ID" value="KZN44911.1"/>
    <property type="molecule type" value="Genomic_DNA"/>
</dbReference>
<keyword evidence="4" id="KW-0472">Membrane</keyword>
<proteinExistence type="predicted"/>
<evidence type="ECO:0000313" key="6">
    <source>
        <dbReference type="Proteomes" id="UP000076587"/>
    </source>
</evidence>
<reference evidence="5 6" key="1">
    <citation type="submission" date="2013-07" db="EMBL/GenBank/DDBJ databases">
        <title>Comparative Genomic and Metabolomic Analysis of Twelve Strains of Pseudoalteromonas luteoviolacea.</title>
        <authorList>
            <person name="Vynne N.G."/>
            <person name="Mansson M."/>
            <person name="Gram L."/>
        </authorList>
    </citation>
    <scope>NUCLEOTIDE SEQUENCE [LARGE SCALE GENOMIC DNA]</scope>
    <source>
        <strain evidence="5 6">NCIMB 1942</strain>
    </source>
</reference>
<evidence type="ECO:0000256" key="3">
    <source>
        <dbReference type="SAM" id="Coils"/>
    </source>
</evidence>
<comment type="caution">
    <text evidence="5">The sequence shown here is derived from an EMBL/GenBank/DDBJ whole genome shotgun (WGS) entry which is preliminary data.</text>
</comment>
<dbReference type="PANTHER" id="PTHR32347:SF14">
    <property type="entry name" value="EFFLUX SYSTEM COMPONENT YKNX-RELATED"/>
    <property type="match status" value="1"/>
</dbReference>
<evidence type="ECO:0000256" key="4">
    <source>
        <dbReference type="SAM" id="Phobius"/>
    </source>
</evidence>
<evidence type="ECO:0000313" key="5">
    <source>
        <dbReference type="EMBL" id="KZN44911.1"/>
    </source>
</evidence>
<dbReference type="InterPro" id="IPR050465">
    <property type="entry name" value="UPF0194_transport"/>
</dbReference>
<dbReference type="Gene3D" id="2.40.30.170">
    <property type="match status" value="1"/>
</dbReference>
<comment type="subcellular location">
    <subcellularLocation>
        <location evidence="1">Cell envelope</location>
    </subcellularLocation>
</comment>
<evidence type="ECO:0000256" key="1">
    <source>
        <dbReference type="ARBA" id="ARBA00004196"/>
    </source>
</evidence>
<dbReference type="PANTHER" id="PTHR32347">
    <property type="entry name" value="EFFLUX SYSTEM COMPONENT YKNX-RELATED"/>
    <property type="match status" value="1"/>
</dbReference>
<dbReference type="AlphaFoldDB" id="A0A167A2A0"/>
<keyword evidence="4" id="KW-0812">Transmembrane</keyword>
<dbReference type="OrthoDB" id="5752864at2"/>
<dbReference type="Gene3D" id="2.40.50.100">
    <property type="match status" value="1"/>
</dbReference>
<feature type="coiled-coil region" evidence="3">
    <location>
        <begin position="112"/>
        <end position="139"/>
    </location>
</feature>